<comment type="caution">
    <text evidence="1">The sequence shown here is derived from an EMBL/GenBank/DDBJ whole genome shotgun (WGS) entry which is preliminary data.</text>
</comment>
<sequence length="696" mass="78897">MGTHESYQKLATQLDNSIQRHDYQEIVNITDLLFQNHWFNFIDARAHAEAMLGNLDQSLHYVQQIIDFSSSLATAGYIRKAKTYSLYGYQQKAIDVYDKGLSCINSTSTTANDRQKQQKIDQLTTGKKEAIILQKNRMDFIGKVLPPVEIVDYIISLLPASTLISCLAVSKLWRKRVLECNIAWKDVVVEDDNNNNYGSSQLLIGAIHHIAPYITNFTLNTINIQVLIKCFAYIETGYIPKIQSLELTNRATQSLQPNNIISLLSSLRTRHELTTLKISLVNNQRDLITLLDILTCWPTIQTVVFSTTSVLQPTIHPDPLRIPLNHSLIDLEIRASSIMGHSFEPILQRCLKLRRLVLHGMHSRVFNTVFRNTTPNLEIFVLNPRTHPSIPTLQDIQTRRPATGSPRLQILQVSGFHHEIPSYAALPLIHKHRETLETIYGNISSMAPMASTLASYGDFRLSSIKKLVIWIVDHMTQDFWCRLIRRSTTLHYLEVNTVYNINSLVTTLMSVSPVRNLGISNVQHGIPATTQSSLISLFERYAQVSNSANVKSTSSLEMITLRYCNGLNDDLLTSLKNVSTLHGIWFGGLKILSSAGIKQFIINISNRLTYVQFEDMIQVKDTILTALGDMKKLTTVKLQRLQNITDQGVRKLVETKNNKNSTCLLMELVIKRCPLISNQSIQFVKEKVKVVEYSIN</sequence>
<dbReference type="Proteomes" id="UP000646827">
    <property type="component" value="Unassembled WGS sequence"/>
</dbReference>
<dbReference type="InterPro" id="IPR032675">
    <property type="entry name" value="LRR_dom_sf"/>
</dbReference>
<keyword evidence="2" id="KW-1185">Reference proteome</keyword>
<dbReference type="Gene3D" id="1.20.1280.50">
    <property type="match status" value="1"/>
</dbReference>
<dbReference type="SUPFAM" id="SSF81383">
    <property type="entry name" value="F-box domain"/>
    <property type="match status" value="1"/>
</dbReference>
<organism evidence="1 2">
    <name type="scientific">Circinella minor</name>
    <dbReference type="NCBI Taxonomy" id="1195481"/>
    <lineage>
        <taxon>Eukaryota</taxon>
        <taxon>Fungi</taxon>
        <taxon>Fungi incertae sedis</taxon>
        <taxon>Mucoromycota</taxon>
        <taxon>Mucoromycotina</taxon>
        <taxon>Mucoromycetes</taxon>
        <taxon>Mucorales</taxon>
        <taxon>Lichtheimiaceae</taxon>
        <taxon>Circinella</taxon>
    </lineage>
</organism>
<evidence type="ECO:0008006" key="3">
    <source>
        <dbReference type="Google" id="ProtNLM"/>
    </source>
</evidence>
<name>A0A8H7VDF3_9FUNG</name>
<proteinExistence type="predicted"/>
<dbReference type="SUPFAM" id="SSF52047">
    <property type="entry name" value="RNI-like"/>
    <property type="match status" value="1"/>
</dbReference>
<dbReference type="Gene3D" id="3.80.10.10">
    <property type="entry name" value="Ribonuclease Inhibitor"/>
    <property type="match status" value="1"/>
</dbReference>
<gene>
    <name evidence="1" type="ORF">INT45_013784</name>
</gene>
<dbReference type="OrthoDB" id="2236082at2759"/>
<accession>A0A8H7VDF3</accession>
<evidence type="ECO:0000313" key="2">
    <source>
        <dbReference type="Proteomes" id="UP000646827"/>
    </source>
</evidence>
<reference evidence="1 2" key="1">
    <citation type="submission" date="2020-12" db="EMBL/GenBank/DDBJ databases">
        <title>Metabolic potential, ecology and presence of endohyphal bacteria is reflected in genomic diversity of Mucoromycotina.</title>
        <authorList>
            <person name="Muszewska A."/>
            <person name="Okrasinska A."/>
            <person name="Steczkiewicz K."/>
            <person name="Drgas O."/>
            <person name="Orlowska M."/>
            <person name="Perlinska-Lenart U."/>
            <person name="Aleksandrzak-Piekarczyk T."/>
            <person name="Szatraj K."/>
            <person name="Zielenkiewicz U."/>
            <person name="Pilsyk S."/>
            <person name="Malc E."/>
            <person name="Mieczkowski P."/>
            <person name="Kruszewska J.S."/>
            <person name="Biernat P."/>
            <person name="Pawlowska J."/>
        </authorList>
    </citation>
    <scope>NUCLEOTIDE SEQUENCE [LARGE SCALE GENOMIC DNA]</scope>
    <source>
        <strain evidence="1 2">CBS 142.35</strain>
    </source>
</reference>
<dbReference type="InterPro" id="IPR036047">
    <property type="entry name" value="F-box-like_dom_sf"/>
</dbReference>
<dbReference type="EMBL" id="JAEPRB010000199">
    <property type="protein sequence ID" value="KAG2219021.1"/>
    <property type="molecule type" value="Genomic_DNA"/>
</dbReference>
<evidence type="ECO:0000313" key="1">
    <source>
        <dbReference type="EMBL" id="KAG2219021.1"/>
    </source>
</evidence>
<protein>
    <recommendedName>
        <fullName evidence="3">F-box domain-containing protein</fullName>
    </recommendedName>
</protein>
<dbReference type="AlphaFoldDB" id="A0A8H7VDF3"/>